<reference evidence="2" key="1">
    <citation type="journal article" date="2020" name="Stud. Mycol.">
        <title>101 Dothideomycetes genomes: a test case for predicting lifestyles and emergence of pathogens.</title>
        <authorList>
            <person name="Haridas S."/>
            <person name="Albert R."/>
            <person name="Binder M."/>
            <person name="Bloem J."/>
            <person name="Labutti K."/>
            <person name="Salamov A."/>
            <person name="Andreopoulos B."/>
            <person name="Baker S."/>
            <person name="Barry K."/>
            <person name="Bills G."/>
            <person name="Bluhm B."/>
            <person name="Cannon C."/>
            <person name="Castanera R."/>
            <person name="Culley D."/>
            <person name="Daum C."/>
            <person name="Ezra D."/>
            <person name="Gonzalez J."/>
            <person name="Henrissat B."/>
            <person name="Kuo A."/>
            <person name="Liang C."/>
            <person name="Lipzen A."/>
            <person name="Lutzoni F."/>
            <person name="Magnuson J."/>
            <person name="Mondo S."/>
            <person name="Nolan M."/>
            <person name="Ohm R."/>
            <person name="Pangilinan J."/>
            <person name="Park H.-J."/>
            <person name="Ramirez L."/>
            <person name="Alfaro M."/>
            <person name="Sun H."/>
            <person name="Tritt A."/>
            <person name="Yoshinaga Y."/>
            <person name="Zwiers L.-H."/>
            <person name="Turgeon B."/>
            <person name="Goodwin S."/>
            <person name="Spatafora J."/>
            <person name="Crous P."/>
            <person name="Grigoriev I."/>
        </authorList>
    </citation>
    <scope>NUCLEOTIDE SEQUENCE</scope>
    <source>
        <strain evidence="2">CBS 207.26</strain>
    </source>
</reference>
<dbReference type="EMBL" id="ML994776">
    <property type="protein sequence ID" value="KAF2174768.1"/>
    <property type="molecule type" value="Genomic_DNA"/>
</dbReference>
<protein>
    <recommendedName>
        <fullName evidence="1">DUF7730 domain-containing protein</fullName>
    </recommendedName>
</protein>
<evidence type="ECO:0000313" key="3">
    <source>
        <dbReference type="Proteomes" id="UP000800200"/>
    </source>
</evidence>
<organism evidence="2 3">
    <name type="scientific">Zopfia rhizophila CBS 207.26</name>
    <dbReference type="NCBI Taxonomy" id="1314779"/>
    <lineage>
        <taxon>Eukaryota</taxon>
        <taxon>Fungi</taxon>
        <taxon>Dikarya</taxon>
        <taxon>Ascomycota</taxon>
        <taxon>Pezizomycotina</taxon>
        <taxon>Dothideomycetes</taxon>
        <taxon>Dothideomycetes incertae sedis</taxon>
        <taxon>Zopfiaceae</taxon>
        <taxon>Zopfia</taxon>
    </lineage>
</organism>
<name>A0A6A6D8G6_9PEZI</name>
<keyword evidence="3" id="KW-1185">Reference proteome</keyword>
<accession>A0A6A6D8G6</accession>
<sequence length="293" mass="34150">MMNQFEIAKAIAAKEQPRQAANEPNRRALPHADPFRQQQSSLLQVLPLDCRLLIWEHILRPSQTRIERWRSPDNGIFVSAEESDADCFPYRITTAGAEKTEKPLNLLLCCRQLYLEGLSILYSTTFVFEMPLDLYDFQLCVSPEGLSSVGGLIIAFGQIDWSGSGPFFSYDTKHPNGSLDEWENAIHGLKRMRGLQELQVWLGHRHVQMPELERRPWKEDQGNQTLEQRHHKLFDLFGTVDVPNFTVHLTWKPEDLLSQRKWPFKIELHTKDEMMHVIDNELPEKTEPDLYDW</sequence>
<feature type="domain" description="DUF7730" evidence="1">
    <location>
        <begin position="36"/>
        <end position="207"/>
    </location>
</feature>
<evidence type="ECO:0000313" key="2">
    <source>
        <dbReference type="EMBL" id="KAF2174768.1"/>
    </source>
</evidence>
<gene>
    <name evidence="2" type="ORF">K469DRAFT_756600</name>
</gene>
<dbReference type="InterPro" id="IPR056632">
    <property type="entry name" value="DUF7730"/>
</dbReference>
<dbReference type="Proteomes" id="UP000800200">
    <property type="component" value="Unassembled WGS sequence"/>
</dbReference>
<dbReference type="OrthoDB" id="4757095at2759"/>
<proteinExistence type="predicted"/>
<evidence type="ECO:0000259" key="1">
    <source>
        <dbReference type="Pfam" id="PF24864"/>
    </source>
</evidence>
<dbReference type="PANTHER" id="PTHR38790">
    <property type="entry name" value="2EXR DOMAIN-CONTAINING PROTEIN-RELATED"/>
    <property type="match status" value="1"/>
</dbReference>
<dbReference type="AlphaFoldDB" id="A0A6A6D8G6"/>
<dbReference type="Pfam" id="PF24864">
    <property type="entry name" value="DUF7730"/>
    <property type="match status" value="1"/>
</dbReference>